<dbReference type="InterPro" id="IPR036922">
    <property type="entry name" value="Rieske_2Fe-2S_sf"/>
</dbReference>
<keyword evidence="4" id="KW-0411">Iron-sulfur</keyword>
<sequence length="236" mass="27800">MYFAKLFQTKENIDCRYNDGEESRLCIDQTKSYRSVEKRGLYIDIESQDWYAMDSIPLRGVPYISEMKPRSQEYIIYGFQKWGMTLSQVAAQLIKDLILHQENPYTTLYSCQYFSLGFMKEYQKQLIQAYYKGFIGPRFHYKHITQVECGEGAIVKIDGKLQAVYKDVDGQCYMFSPYCPHLKCILEFDKKDKIWMCPCHQSTFTAYGELIDGPSLWPMKKNQENKQAKKTLMERG</sequence>
<evidence type="ECO:0000313" key="6">
    <source>
        <dbReference type="EMBL" id="UTY40224.1"/>
    </source>
</evidence>
<feature type="domain" description="Rieske" evidence="5">
    <location>
        <begin position="139"/>
        <end position="220"/>
    </location>
</feature>
<evidence type="ECO:0000256" key="4">
    <source>
        <dbReference type="ARBA" id="ARBA00023014"/>
    </source>
</evidence>
<dbReference type="Pfam" id="PF00355">
    <property type="entry name" value="Rieske"/>
    <property type="match status" value="1"/>
</dbReference>
<dbReference type="SUPFAM" id="SSF50022">
    <property type="entry name" value="ISP domain"/>
    <property type="match status" value="1"/>
</dbReference>
<dbReference type="InterPro" id="IPR017941">
    <property type="entry name" value="Rieske_2Fe-2S"/>
</dbReference>
<keyword evidence="3" id="KW-0408">Iron</keyword>
<keyword evidence="2" id="KW-0479">Metal-binding</keyword>
<dbReference type="RefSeq" id="WP_290141648.1">
    <property type="nucleotide sequence ID" value="NZ_CP101620.1"/>
</dbReference>
<dbReference type="EMBL" id="CP101620">
    <property type="protein sequence ID" value="UTY40224.1"/>
    <property type="molecule type" value="Genomic_DNA"/>
</dbReference>
<evidence type="ECO:0000313" key="7">
    <source>
        <dbReference type="Proteomes" id="UP001060112"/>
    </source>
</evidence>
<proteinExistence type="predicted"/>
<protein>
    <submittedName>
        <fullName evidence="6">Rieske 2Fe-2S domain-containing protein</fullName>
    </submittedName>
</protein>
<gene>
    <name evidence="6" type="ORF">NMU03_05370</name>
</gene>
<keyword evidence="1" id="KW-0001">2Fe-2S</keyword>
<name>A0ABY5I4F6_9FIRM</name>
<accession>A0ABY5I4F6</accession>
<reference evidence="6" key="1">
    <citation type="submission" date="2022-07" db="EMBL/GenBank/DDBJ databases">
        <title>Faecal culturing of patients with breast cancer.</title>
        <authorList>
            <person name="Teng N.M.Y."/>
            <person name="Kiu R."/>
            <person name="Evans R."/>
            <person name="Baker D.J."/>
            <person name="Zenner C."/>
            <person name="Robinson S.D."/>
            <person name="Hall L.J."/>
        </authorList>
    </citation>
    <scope>NUCLEOTIDE SEQUENCE</scope>
    <source>
        <strain evidence="6">LH1062</strain>
    </source>
</reference>
<evidence type="ECO:0000256" key="2">
    <source>
        <dbReference type="ARBA" id="ARBA00022723"/>
    </source>
</evidence>
<organism evidence="6 7">
    <name type="scientific">Allocoprobacillus halotolerans</name>
    <dbReference type="NCBI Taxonomy" id="2944914"/>
    <lineage>
        <taxon>Bacteria</taxon>
        <taxon>Bacillati</taxon>
        <taxon>Bacillota</taxon>
        <taxon>Erysipelotrichia</taxon>
        <taxon>Erysipelotrichales</taxon>
        <taxon>Erysipelotrichaceae</taxon>
        <taxon>Allocoprobacillus</taxon>
    </lineage>
</organism>
<dbReference type="PROSITE" id="PS51296">
    <property type="entry name" value="RIESKE"/>
    <property type="match status" value="1"/>
</dbReference>
<dbReference type="Gene3D" id="2.102.10.10">
    <property type="entry name" value="Rieske [2Fe-2S] iron-sulphur domain"/>
    <property type="match status" value="1"/>
</dbReference>
<evidence type="ECO:0000259" key="5">
    <source>
        <dbReference type="PROSITE" id="PS51296"/>
    </source>
</evidence>
<dbReference type="Proteomes" id="UP001060112">
    <property type="component" value="Chromosome"/>
</dbReference>
<keyword evidence="7" id="KW-1185">Reference proteome</keyword>
<evidence type="ECO:0000256" key="1">
    <source>
        <dbReference type="ARBA" id="ARBA00022714"/>
    </source>
</evidence>
<evidence type="ECO:0000256" key="3">
    <source>
        <dbReference type="ARBA" id="ARBA00023004"/>
    </source>
</evidence>